<dbReference type="PANTHER" id="PTHR10617">
    <property type="entry name" value="ELECTRON TRANSFER FLAVOPROTEIN-UBIQUINONE OXIDOREDUCTASE"/>
    <property type="match status" value="1"/>
</dbReference>
<keyword evidence="10 14" id="KW-0408">Iron</keyword>
<evidence type="ECO:0000256" key="1">
    <source>
        <dbReference type="ARBA" id="ARBA00001974"/>
    </source>
</evidence>
<evidence type="ECO:0000259" key="15">
    <source>
        <dbReference type="Pfam" id="PF05187"/>
    </source>
</evidence>
<evidence type="ECO:0000256" key="8">
    <source>
        <dbReference type="ARBA" id="ARBA00022982"/>
    </source>
</evidence>
<dbReference type="InterPro" id="IPR049398">
    <property type="entry name" value="ETF-QO/FixC_UQ-bd"/>
</dbReference>
<dbReference type="GO" id="GO:0051539">
    <property type="term" value="F:4 iron, 4 sulfur cluster binding"/>
    <property type="evidence" value="ECO:0007669"/>
    <property type="project" value="UniProtKB-UniRule"/>
</dbReference>
<dbReference type="Gene3D" id="3.50.50.60">
    <property type="entry name" value="FAD/NAD(P)-binding domain"/>
    <property type="match status" value="1"/>
</dbReference>
<dbReference type="SUPFAM" id="SSF51905">
    <property type="entry name" value="FAD/NAD(P)-binding domain"/>
    <property type="match status" value="1"/>
</dbReference>
<keyword evidence="6 14" id="KW-0479">Metal-binding</keyword>
<dbReference type="InterPro" id="IPR040156">
    <property type="entry name" value="ETF-QO"/>
</dbReference>
<dbReference type="FunFam" id="3.30.70.20:FF:000012">
    <property type="entry name" value="Electron transfer flavoprotein-ubiquinone oxidoreductase, mitochondrial"/>
    <property type="match status" value="1"/>
</dbReference>
<keyword evidence="18" id="KW-1185">Reference proteome</keyword>
<dbReference type="EC" id="1.5.5.1" evidence="14"/>
<feature type="domain" description="ETF-QO/FixC ubiquinone-binding" evidence="16">
    <location>
        <begin position="258"/>
        <end position="353"/>
    </location>
</feature>
<dbReference type="PANTHER" id="PTHR10617:SF107">
    <property type="entry name" value="ELECTRON TRANSFER FLAVOPROTEIN-UBIQUINONE OXIDOREDUCTASE, MITOCHONDRIAL"/>
    <property type="match status" value="1"/>
</dbReference>
<dbReference type="AlphaFoldDB" id="A0A1J1ITA4"/>
<dbReference type="Pfam" id="PF21162">
    <property type="entry name" value="ETFQO_UQ-bd"/>
    <property type="match status" value="1"/>
</dbReference>
<dbReference type="STRING" id="568069.A0A1J1ITA4"/>
<comment type="function">
    <text evidence="2 14">Accepts electrons from ETF and reduces ubiquinone.</text>
</comment>
<evidence type="ECO:0000256" key="12">
    <source>
        <dbReference type="ARBA" id="ARBA00023075"/>
    </source>
</evidence>
<dbReference type="Pfam" id="PF05187">
    <property type="entry name" value="Fer4_ETF_QO"/>
    <property type="match status" value="1"/>
</dbReference>
<evidence type="ECO:0000256" key="5">
    <source>
        <dbReference type="ARBA" id="ARBA00022630"/>
    </source>
</evidence>
<keyword evidence="7 14" id="KW-0274">FAD</keyword>
<dbReference type="Gene3D" id="3.30.9.90">
    <property type="match status" value="1"/>
</dbReference>
<protein>
    <recommendedName>
        <fullName evidence="14">Electron transfer flavoprotein-ubiquinone oxidoreductase</fullName>
        <shortName evidence="14">ETF-QO</shortName>
        <ecNumber evidence="14">1.5.5.1</ecNumber>
    </recommendedName>
</protein>
<evidence type="ECO:0000256" key="3">
    <source>
        <dbReference type="ARBA" id="ARBA00022448"/>
    </source>
</evidence>
<dbReference type="SUPFAM" id="SSF54862">
    <property type="entry name" value="4Fe-4S ferredoxins"/>
    <property type="match status" value="1"/>
</dbReference>
<keyword evidence="11 14" id="KW-0411">Iron-sulfur</keyword>
<dbReference type="Pfam" id="PF13450">
    <property type="entry name" value="NAD_binding_8"/>
    <property type="match status" value="1"/>
</dbReference>
<dbReference type="InterPro" id="IPR036188">
    <property type="entry name" value="FAD/NAD-bd_sf"/>
</dbReference>
<keyword evidence="3 14" id="KW-0813">Transport</keyword>
<gene>
    <name evidence="17" type="ORF">CLUMA_CG016187</name>
</gene>
<reference evidence="17 18" key="1">
    <citation type="submission" date="2015-04" db="EMBL/GenBank/DDBJ databases">
        <authorList>
            <person name="Syromyatnikov M.Y."/>
            <person name="Popov V.N."/>
        </authorList>
    </citation>
    <scope>NUCLEOTIDE SEQUENCE [LARGE SCALE GENOMIC DNA]</scope>
</reference>
<evidence type="ECO:0000256" key="6">
    <source>
        <dbReference type="ARBA" id="ARBA00022723"/>
    </source>
</evidence>
<name>A0A1J1ITA4_9DIPT</name>
<dbReference type="SUPFAM" id="SSF54373">
    <property type="entry name" value="FAD-linked reductases, C-terminal domain"/>
    <property type="match status" value="1"/>
</dbReference>
<organism evidence="17 18">
    <name type="scientific">Clunio marinus</name>
    <dbReference type="NCBI Taxonomy" id="568069"/>
    <lineage>
        <taxon>Eukaryota</taxon>
        <taxon>Metazoa</taxon>
        <taxon>Ecdysozoa</taxon>
        <taxon>Arthropoda</taxon>
        <taxon>Hexapoda</taxon>
        <taxon>Insecta</taxon>
        <taxon>Pterygota</taxon>
        <taxon>Neoptera</taxon>
        <taxon>Endopterygota</taxon>
        <taxon>Diptera</taxon>
        <taxon>Nematocera</taxon>
        <taxon>Chironomoidea</taxon>
        <taxon>Chironomidae</taxon>
        <taxon>Clunio</taxon>
    </lineage>
</organism>
<evidence type="ECO:0000313" key="18">
    <source>
        <dbReference type="Proteomes" id="UP000183832"/>
    </source>
</evidence>
<evidence type="ECO:0000256" key="7">
    <source>
        <dbReference type="ARBA" id="ARBA00022827"/>
    </source>
</evidence>
<comment type="catalytic activity">
    <reaction evidence="13 14">
        <text>a ubiquinone + reduced [electron-transfer flavoprotein] = a ubiquinol + oxidized [electron-transfer flavoprotein] + H(+)</text>
        <dbReference type="Rhea" id="RHEA:24052"/>
        <dbReference type="Rhea" id="RHEA-COMP:9565"/>
        <dbReference type="Rhea" id="RHEA-COMP:9566"/>
        <dbReference type="Rhea" id="RHEA-COMP:10685"/>
        <dbReference type="Rhea" id="RHEA-COMP:10686"/>
        <dbReference type="ChEBI" id="CHEBI:15378"/>
        <dbReference type="ChEBI" id="CHEBI:16389"/>
        <dbReference type="ChEBI" id="CHEBI:17976"/>
        <dbReference type="ChEBI" id="CHEBI:57692"/>
        <dbReference type="ChEBI" id="CHEBI:58307"/>
        <dbReference type="EC" id="1.5.5.1"/>
    </reaction>
</comment>
<dbReference type="GO" id="GO:0005743">
    <property type="term" value="C:mitochondrial inner membrane"/>
    <property type="evidence" value="ECO:0007669"/>
    <property type="project" value="TreeGrafter"/>
</dbReference>
<dbReference type="Gene3D" id="3.30.70.20">
    <property type="match status" value="1"/>
</dbReference>
<dbReference type="OrthoDB" id="437331at2759"/>
<evidence type="ECO:0000256" key="10">
    <source>
        <dbReference type="ARBA" id="ARBA00023004"/>
    </source>
</evidence>
<comment type="cofactor">
    <cofactor evidence="1 14">
        <name>FAD</name>
        <dbReference type="ChEBI" id="CHEBI:57692"/>
    </cofactor>
</comment>
<keyword evidence="9 14" id="KW-0560">Oxidoreductase</keyword>
<keyword evidence="4" id="KW-0004">4Fe-4S</keyword>
<dbReference type="InterPro" id="IPR007859">
    <property type="entry name" value="ETF-QO/FixX_C"/>
</dbReference>
<evidence type="ECO:0000259" key="16">
    <source>
        <dbReference type="Pfam" id="PF21162"/>
    </source>
</evidence>
<evidence type="ECO:0000256" key="9">
    <source>
        <dbReference type="ARBA" id="ARBA00023002"/>
    </source>
</evidence>
<proteinExistence type="predicted"/>
<evidence type="ECO:0000256" key="11">
    <source>
        <dbReference type="ARBA" id="ARBA00023014"/>
    </source>
</evidence>
<dbReference type="GO" id="GO:0046872">
    <property type="term" value="F:metal ion binding"/>
    <property type="evidence" value="ECO:0007669"/>
    <property type="project" value="UniProtKB-KW"/>
</dbReference>
<keyword evidence="5 14" id="KW-0285">Flavoprotein</keyword>
<feature type="domain" description="ETF-QO/FixX C-terminal" evidence="15">
    <location>
        <begin position="494"/>
        <end position="598"/>
    </location>
</feature>
<accession>A0A1J1ITA4</accession>
<keyword evidence="12 14" id="KW-0830">Ubiquinone</keyword>
<dbReference type="Proteomes" id="UP000183832">
    <property type="component" value="Unassembled WGS sequence"/>
</dbReference>
<evidence type="ECO:0000256" key="4">
    <source>
        <dbReference type="ARBA" id="ARBA00022485"/>
    </source>
</evidence>
<dbReference type="GO" id="GO:0004174">
    <property type="term" value="F:electron-transferring-flavoprotein dehydrogenase activity"/>
    <property type="evidence" value="ECO:0007669"/>
    <property type="project" value="UniProtKB-UniRule"/>
</dbReference>
<comment type="cofactor">
    <cofactor evidence="14">
        <name>[4Fe-4S] cluster</name>
        <dbReference type="ChEBI" id="CHEBI:49883"/>
    </cofactor>
    <text evidence="14">Binds 1 [4Fe-4S] cluster.</text>
</comment>
<dbReference type="EMBL" id="CVRI01000059">
    <property type="protein sequence ID" value="CRL03344.1"/>
    <property type="molecule type" value="Genomic_DNA"/>
</dbReference>
<evidence type="ECO:0000256" key="14">
    <source>
        <dbReference type="RuleBase" id="RU366068"/>
    </source>
</evidence>
<sequence length="601" mass="66421">MSRIVSNLSKVCFRHHRNQIIQQRNYAKITTHYTIHPREKDERWKEVDMERFVDETDLLIVGGGPAGLSAAIRAKQLAAEQEKEIRVCVVEKASEVGAHILSGACLDPVAINELIPNWKELGAPLNTPVSHDKFSFLTKSSRFPIPIFPGWPMDNKGNYIVRLGHVVRWLGEQAESLGVEIYPGYGASEILYNEDGSVKGVATQDNGIAKDGSPKDNFARGMELHARCTIFAEGCRGHLTKQIIQKFGLNSQCEPQSYGIGLKEVWEIKPENHQPGLVEHSIGWPMDKSTYGGSFLYHLNEPTPLIAVGFVIGLDYSNPYISPFQEFQRFKTHPKVKPIFEDGTRIAYGARALNEGGFQSIGKLTFPGGCLTGCSAGFLNVPKIKGSHYAMKSGILAAESIVEKIFNSDEKTIEPSEYAERVKESYIYKDLYKVRNIRPSFHSALGLYGGVLYSGFSIAIGGKETWTLSHGGADNTKLKPANQCKPIEYPKPDGKVSFDLLSSVALTGTNHEADQPAHLTLKNDDIPVKNNLEIYAGPESRYCPAGVYEFVPDEEDATGKAMRLQINAANCIHCKTCDIKDITQNINWVSPEGPGPVYDGM</sequence>
<evidence type="ECO:0000256" key="13">
    <source>
        <dbReference type="ARBA" id="ARBA00052682"/>
    </source>
</evidence>
<keyword evidence="8 14" id="KW-0249">Electron transport</keyword>
<evidence type="ECO:0000256" key="2">
    <source>
        <dbReference type="ARBA" id="ARBA00002819"/>
    </source>
</evidence>
<evidence type="ECO:0000313" key="17">
    <source>
        <dbReference type="EMBL" id="CRL03344.1"/>
    </source>
</evidence>